<feature type="compositionally biased region" description="Polar residues" evidence="2">
    <location>
        <begin position="895"/>
        <end position="919"/>
    </location>
</feature>
<evidence type="ECO:0000313" key="5">
    <source>
        <dbReference type="EMBL" id="KAK3941218.1"/>
    </source>
</evidence>
<dbReference type="Proteomes" id="UP001303473">
    <property type="component" value="Unassembled WGS sequence"/>
</dbReference>
<dbReference type="InterPro" id="IPR013937">
    <property type="entry name" value="Sorting_nexin_C"/>
</dbReference>
<feature type="compositionally biased region" description="Low complexity" evidence="2">
    <location>
        <begin position="519"/>
        <end position="538"/>
    </location>
</feature>
<feature type="region of interest" description="Disordered" evidence="2">
    <location>
        <begin position="1"/>
        <end position="53"/>
    </location>
</feature>
<feature type="compositionally biased region" description="Basic and acidic residues" evidence="2">
    <location>
        <begin position="493"/>
        <end position="503"/>
    </location>
</feature>
<evidence type="ECO:0000256" key="2">
    <source>
        <dbReference type="SAM" id="MobiDB-lite"/>
    </source>
</evidence>
<dbReference type="Pfam" id="PF08628">
    <property type="entry name" value="Nexin_C"/>
    <property type="match status" value="1"/>
</dbReference>
<reference evidence="6" key="1">
    <citation type="journal article" date="2023" name="Mol. Phylogenet. Evol.">
        <title>Genome-scale phylogeny and comparative genomics of the fungal order Sordariales.</title>
        <authorList>
            <person name="Hensen N."/>
            <person name="Bonometti L."/>
            <person name="Westerberg I."/>
            <person name="Brannstrom I.O."/>
            <person name="Guillou S."/>
            <person name="Cros-Aarteil S."/>
            <person name="Calhoun S."/>
            <person name="Haridas S."/>
            <person name="Kuo A."/>
            <person name="Mondo S."/>
            <person name="Pangilinan J."/>
            <person name="Riley R."/>
            <person name="LaButti K."/>
            <person name="Andreopoulos B."/>
            <person name="Lipzen A."/>
            <person name="Chen C."/>
            <person name="Yan M."/>
            <person name="Daum C."/>
            <person name="Ng V."/>
            <person name="Clum A."/>
            <person name="Steindorff A."/>
            <person name="Ohm R.A."/>
            <person name="Martin F."/>
            <person name="Silar P."/>
            <person name="Natvig D.O."/>
            <person name="Lalanne C."/>
            <person name="Gautier V."/>
            <person name="Ament-Velasquez S.L."/>
            <person name="Kruys A."/>
            <person name="Hutchinson M.I."/>
            <person name="Powell A.J."/>
            <person name="Barry K."/>
            <person name="Miller A.N."/>
            <person name="Grigoriev I.V."/>
            <person name="Debuchy R."/>
            <person name="Gladieux P."/>
            <person name="Hiltunen Thoren M."/>
            <person name="Johannesson H."/>
        </authorList>
    </citation>
    <scope>NUCLEOTIDE SEQUENCE [LARGE SCALE GENOMIC DNA]</scope>
    <source>
        <strain evidence="6">CBS 340.73</strain>
    </source>
</reference>
<proteinExistence type="inferred from homology"/>
<dbReference type="FunFam" id="3.30.1520.10:FF:000065">
    <property type="entry name" value="PX domain protein (AFU_orthologue AFUA_2G07450)"/>
    <property type="match status" value="1"/>
</dbReference>
<feature type="region of interest" description="Disordered" evidence="2">
    <location>
        <begin position="382"/>
        <end position="413"/>
    </location>
</feature>
<feature type="compositionally biased region" description="Basic and acidic residues" evidence="2">
    <location>
        <begin position="388"/>
        <end position="400"/>
    </location>
</feature>
<evidence type="ECO:0000259" key="4">
    <source>
        <dbReference type="PROSITE" id="PS51207"/>
    </source>
</evidence>
<dbReference type="PANTHER" id="PTHR22775">
    <property type="entry name" value="SORTING NEXIN"/>
    <property type="match status" value="1"/>
</dbReference>
<feature type="compositionally biased region" description="Basic and acidic residues" evidence="2">
    <location>
        <begin position="430"/>
        <end position="441"/>
    </location>
</feature>
<feature type="domain" description="PXA" evidence="4">
    <location>
        <begin position="164"/>
        <end position="346"/>
    </location>
</feature>
<feature type="transmembrane region" description="Helical" evidence="3">
    <location>
        <begin position="82"/>
        <end position="106"/>
    </location>
</feature>
<dbReference type="CDD" id="cd06093">
    <property type="entry name" value="PX_domain"/>
    <property type="match status" value="1"/>
</dbReference>
<comment type="similarity">
    <text evidence="1">Belongs to the sorting nexin family.</text>
</comment>
<evidence type="ECO:0000313" key="6">
    <source>
        <dbReference type="Proteomes" id="UP001303473"/>
    </source>
</evidence>
<dbReference type="PROSITE" id="PS51207">
    <property type="entry name" value="PXA"/>
    <property type="match status" value="1"/>
</dbReference>
<name>A0AAN6NAK4_9PEZI</name>
<dbReference type="InterPro" id="IPR003114">
    <property type="entry name" value="Phox_assoc"/>
</dbReference>
<evidence type="ECO:0000256" key="3">
    <source>
        <dbReference type="SAM" id="Phobius"/>
    </source>
</evidence>
<dbReference type="GO" id="GO:0035091">
    <property type="term" value="F:phosphatidylinositol binding"/>
    <property type="evidence" value="ECO:0007669"/>
    <property type="project" value="InterPro"/>
</dbReference>
<protein>
    <submittedName>
        <fullName evidence="5">PXA domain-containing protein</fullName>
    </submittedName>
</protein>
<feature type="region of interest" description="Disordered" evidence="2">
    <location>
        <begin position="429"/>
        <end position="454"/>
    </location>
</feature>
<dbReference type="EMBL" id="MU853785">
    <property type="protein sequence ID" value="KAK3941218.1"/>
    <property type="molecule type" value="Genomic_DNA"/>
</dbReference>
<feature type="compositionally biased region" description="Polar residues" evidence="2">
    <location>
        <begin position="24"/>
        <end position="42"/>
    </location>
</feature>
<keyword evidence="6" id="KW-1185">Reference proteome</keyword>
<dbReference type="Gene3D" id="3.30.1520.10">
    <property type="entry name" value="Phox-like domain"/>
    <property type="match status" value="1"/>
</dbReference>
<dbReference type="AlphaFoldDB" id="A0AAN6NAK4"/>
<comment type="caution">
    <text evidence="5">The sequence shown here is derived from an EMBL/GenBank/DDBJ whole genome shotgun (WGS) entry which is preliminary data.</text>
</comment>
<dbReference type="SUPFAM" id="SSF64268">
    <property type="entry name" value="PX domain"/>
    <property type="match status" value="1"/>
</dbReference>
<dbReference type="InterPro" id="IPR036871">
    <property type="entry name" value="PX_dom_sf"/>
</dbReference>
<keyword evidence="3" id="KW-0812">Transmembrane</keyword>
<organism evidence="5 6">
    <name type="scientific">Diplogelasinospora grovesii</name>
    <dbReference type="NCBI Taxonomy" id="303347"/>
    <lineage>
        <taxon>Eukaryota</taxon>
        <taxon>Fungi</taxon>
        <taxon>Dikarya</taxon>
        <taxon>Ascomycota</taxon>
        <taxon>Pezizomycotina</taxon>
        <taxon>Sordariomycetes</taxon>
        <taxon>Sordariomycetidae</taxon>
        <taxon>Sordariales</taxon>
        <taxon>Diplogelasinosporaceae</taxon>
        <taxon>Diplogelasinospora</taxon>
    </lineage>
</organism>
<keyword evidence="3" id="KW-0472">Membrane</keyword>
<feature type="compositionally biased region" description="Polar residues" evidence="2">
    <location>
        <begin position="794"/>
        <end position="806"/>
    </location>
</feature>
<accession>A0AAN6NAK4</accession>
<evidence type="ECO:0000256" key="1">
    <source>
        <dbReference type="ARBA" id="ARBA00010883"/>
    </source>
</evidence>
<feature type="compositionally biased region" description="Polar residues" evidence="2">
    <location>
        <begin position="816"/>
        <end position="831"/>
    </location>
</feature>
<feature type="region of interest" description="Disordered" evidence="2">
    <location>
        <begin position="484"/>
        <end position="565"/>
    </location>
</feature>
<dbReference type="SMART" id="SM00313">
    <property type="entry name" value="PXA"/>
    <property type="match status" value="1"/>
</dbReference>
<sequence>MSQQDVQSPGAIPDNMEEEKGKIASQTESLSTQCRIETNEATRGTPVSPGSNDDEDITTKIFQFLAIATPQTLGGVGVGLAAVTYFILGQIGLLLIGAFGGIVLFVQWEQRNAEVARAVRGEKGVDILARLLETKKGSDIALAVAQDKEEDDRRMVARGFDDFQPETREALNELVDAIIRDYVKWWYSPIVPSDKFFPLACRKTLTSFILAISNRLSKKRPADAFLDFLTNSSSLVIVFFSELSNAFAEYPSDSKVSAADAVYNYLATNPDSNLANLLSQRQQAGKFRMVAEDLLGFLDRSTYECDPARVFLREILAGVILEMSLQTCSKPEWINSWIVYLLEAGEPDFSQAIDVGMQTGPGTADVAFADLDGNVGNIGLTKGNRNSFEQEKARRKESMAHKKNKLSKADEETDAMEEIKRLNQMIADEEAQRAKQSEAKTEPGVNDTIKAPSRHPGIAAERLANAFKQNADKLDLQSDSIEKSITTQSQQRFSDEHSVKDSSDGSSTRNEAVHTPITPVSALTSSSETSSPPRNSGSRFTSFDQIVPPVHDGADADEDAPRRPAPLTLHNATITVLDEPGDARIRTKPTWDYLVQIEPATTAYPGWMIVRKYSDFERLHEVLKRIATISGATAFNEQHNILPSWKLHTRTSLRGELERYVRDACWYQSLAESEGMKRFLERDQGQMPSGSKSGFQAFEKLGKNVFDVLTSAPVEGSKAVVGGVTGVLGNIGGLVGQKRPPPLSTAPSAPAAVTTPSALQDVTAASRLSLSTPPRVDSSLSLNGAARSKERASMDSQRSSVVSTQPGKMPMMERQPSYNSQQGEASEQQQPEGAVRVSRSDRWDRPTSLSNSARNSRDNSRASSLAPIRSPSALSLEGLRLPPPPDMMTDDYESSPISPLTSARPQDSNAYQGSHSRSLTMPALSGHRSPPKSAPPAKQHTKLSEQETRVAVELLFAVINELYTLSSAWNIRRTLLAAAKSFLLRPGNPSLTSIQTLIQDSVLEANTSDSGLAAHLKKLRENTMPTEEERAKWPAELTTEEKEKLRIKARKLLIESGVPAALMGVMGQSATADAMGRLFDCLQIEEVAKGLMFGIMLQAMRTITH</sequence>
<feature type="region of interest" description="Disordered" evidence="2">
    <location>
        <begin position="767"/>
        <end position="945"/>
    </location>
</feature>
<feature type="compositionally biased region" description="Polar residues" evidence="2">
    <location>
        <begin position="767"/>
        <end position="782"/>
    </location>
</feature>
<gene>
    <name evidence="5" type="ORF">QBC46DRAFT_383067</name>
</gene>
<dbReference type="Pfam" id="PF02194">
    <property type="entry name" value="PXA"/>
    <property type="match status" value="1"/>
</dbReference>
<dbReference type="PANTHER" id="PTHR22775:SF47">
    <property type="entry name" value="MEIOTICALLY UP-REGULATED GENE 122 PROTEIN"/>
    <property type="match status" value="1"/>
</dbReference>
<keyword evidence="3" id="KW-1133">Transmembrane helix</keyword>